<feature type="domain" description="Ricin B lectin" evidence="1">
    <location>
        <begin position="2"/>
        <end position="123"/>
    </location>
</feature>
<dbReference type="Proteomes" id="UP000235965">
    <property type="component" value="Unassembled WGS sequence"/>
</dbReference>
<dbReference type="CDD" id="cd00161">
    <property type="entry name" value="beta-trefoil_Ricin-like"/>
    <property type="match status" value="1"/>
</dbReference>
<dbReference type="Gene3D" id="2.80.10.50">
    <property type="match status" value="1"/>
</dbReference>
<sequence length="127" mass="14025">MPFYIQNTETQLVLDVKGGEEGAEAQVIMFAYHGGANQLWEYKNGMIYSKLNGLVLDVNQETGNVSTFEPHGGPNQLWHFEEDGTIRSETDQVLDISEGSTEPGAPVIVFPKHGGPNQIFRTVTVDE</sequence>
<dbReference type="EMBL" id="NEVH01012082">
    <property type="protein sequence ID" value="PNF30965.1"/>
    <property type="molecule type" value="Genomic_DNA"/>
</dbReference>
<evidence type="ECO:0000313" key="2">
    <source>
        <dbReference type="EMBL" id="PNF30965.1"/>
    </source>
</evidence>
<dbReference type="AlphaFoldDB" id="A0A2J7QQV0"/>
<evidence type="ECO:0000259" key="1">
    <source>
        <dbReference type="SMART" id="SM00458"/>
    </source>
</evidence>
<gene>
    <name evidence="2" type="ORF">B7P43_G02088</name>
</gene>
<name>A0A2J7QQV0_9NEOP</name>
<accession>A0A2J7QQV0</accession>
<dbReference type="InParanoid" id="A0A2J7QQV0"/>
<evidence type="ECO:0000313" key="3">
    <source>
        <dbReference type="Proteomes" id="UP000235965"/>
    </source>
</evidence>
<dbReference type="SUPFAM" id="SSF50370">
    <property type="entry name" value="Ricin B-like lectins"/>
    <property type="match status" value="1"/>
</dbReference>
<organism evidence="2 3">
    <name type="scientific">Cryptotermes secundus</name>
    <dbReference type="NCBI Taxonomy" id="105785"/>
    <lineage>
        <taxon>Eukaryota</taxon>
        <taxon>Metazoa</taxon>
        <taxon>Ecdysozoa</taxon>
        <taxon>Arthropoda</taxon>
        <taxon>Hexapoda</taxon>
        <taxon>Insecta</taxon>
        <taxon>Pterygota</taxon>
        <taxon>Neoptera</taxon>
        <taxon>Polyneoptera</taxon>
        <taxon>Dictyoptera</taxon>
        <taxon>Blattodea</taxon>
        <taxon>Blattoidea</taxon>
        <taxon>Termitoidae</taxon>
        <taxon>Kalotermitidae</taxon>
        <taxon>Cryptotermitinae</taxon>
        <taxon>Cryptotermes</taxon>
    </lineage>
</organism>
<dbReference type="STRING" id="105785.A0A2J7QQV0"/>
<dbReference type="InterPro" id="IPR035992">
    <property type="entry name" value="Ricin_B-like_lectins"/>
</dbReference>
<dbReference type="InterPro" id="IPR000772">
    <property type="entry name" value="Ricin_B_lectin"/>
</dbReference>
<keyword evidence="3" id="KW-1185">Reference proteome</keyword>
<dbReference type="OrthoDB" id="26589at2759"/>
<reference evidence="2 3" key="1">
    <citation type="submission" date="2017-12" db="EMBL/GenBank/DDBJ databases">
        <title>Hemimetabolous genomes reveal molecular basis of termite eusociality.</title>
        <authorList>
            <person name="Harrison M.C."/>
            <person name="Jongepier E."/>
            <person name="Robertson H.M."/>
            <person name="Arning N."/>
            <person name="Bitard-Feildel T."/>
            <person name="Chao H."/>
            <person name="Childers C.P."/>
            <person name="Dinh H."/>
            <person name="Doddapaneni H."/>
            <person name="Dugan S."/>
            <person name="Gowin J."/>
            <person name="Greiner C."/>
            <person name="Han Y."/>
            <person name="Hu H."/>
            <person name="Hughes D.S.T."/>
            <person name="Huylmans A.-K."/>
            <person name="Kemena C."/>
            <person name="Kremer L.P.M."/>
            <person name="Lee S.L."/>
            <person name="Lopez-Ezquerra A."/>
            <person name="Mallet L."/>
            <person name="Monroy-Kuhn J.M."/>
            <person name="Moser A."/>
            <person name="Murali S.C."/>
            <person name="Muzny D.M."/>
            <person name="Otani S."/>
            <person name="Piulachs M.-D."/>
            <person name="Poelchau M."/>
            <person name="Qu J."/>
            <person name="Schaub F."/>
            <person name="Wada-Katsumata A."/>
            <person name="Worley K.C."/>
            <person name="Xie Q."/>
            <person name="Ylla G."/>
            <person name="Poulsen M."/>
            <person name="Gibbs R.A."/>
            <person name="Schal C."/>
            <person name="Richards S."/>
            <person name="Belles X."/>
            <person name="Korb J."/>
            <person name="Bornberg-Bauer E."/>
        </authorList>
    </citation>
    <scope>NUCLEOTIDE SEQUENCE [LARGE SCALE GENOMIC DNA]</scope>
    <source>
        <tissue evidence="2">Whole body</tissue>
    </source>
</reference>
<comment type="caution">
    <text evidence="2">The sequence shown here is derived from an EMBL/GenBank/DDBJ whole genome shotgun (WGS) entry which is preliminary data.</text>
</comment>
<dbReference type="PROSITE" id="PS50231">
    <property type="entry name" value="RICIN_B_LECTIN"/>
    <property type="match status" value="1"/>
</dbReference>
<protein>
    <recommendedName>
        <fullName evidence="1">Ricin B lectin domain-containing protein</fullName>
    </recommendedName>
</protein>
<proteinExistence type="predicted"/>
<dbReference type="SMART" id="SM00458">
    <property type="entry name" value="RICIN"/>
    <property type="match status" value="1"/>
</dbReference>
<dbReference type="Pfam" id="PF00652">
    <property type="entry name" value="Ricin_B_lectin"/>
    <property type="match status" value="1"/>
</dbReference>